<gene>
    <name evidence="2" type="ORF">Taro_037950</name>
</gene>
<dbReference type="GO" id="GO:0008270">
    <property type="term" value="F:zinc ion binding"/>
    <property type="evidence" value="ECO:0007669"/>
    <property type="project" value="InterPro"/>
</dbReference>
<reference evidence="2" key="1">
    <citation type="submission" date="2017-07" db="EMBL/GenBank/DDBJ databases">
        <title>Taro Niue Genome Assembly and Annotation.</title>
        <authorList>
            <person name="Atibalentja N."/>
            <person name="Keating K."/>
            <person name="Fields C.J."/>
        </authorList>
    </citation>
    <scope>NUCLEOTIDE SEQUENCE</scope>
    <source>
        <strain evidence="2">Niue_2</strain>
        <tissue evidence="2">Leaf</tissue>
    </source>
</reference>
<dbReference type="EMBL" id="NMUH01003355">
    <property type="protein sequence ID" value="MQM05144.1"/>
    <property type="molecule type" value="Genomic_DNA"/>
</dbReference>
<dbReference type="InterPro" id="IPR036875">
    <property type="entry name" value="Znf_CCHC_sf"/>
</dbReference>
<feature type="compositionally biased region" description="Low complexity" evidence="1">
    <location>
        <begin position="180"/>
        <end position="189"/>
    </location>
</feature>
<evidence type="ECO:0008006" key="4">
    <source>
        <dbReference type="Google" id="ProtNLM"/>
    </source>
</evidence>
<dbReference type="SUPFAM" id="SSF57756">
    <property type="entry name" value="Retrovirus zinc finger-like domains"/>
    <property type="match status" value="1"/>
</dbReference>
<dbReference type="Proteomes" id="UP000652761">
    <property type="component" value="Unassembled WGS sequence"/>
</dbReference>
<dbReference type="GO" id="GO:0003676">
    <property type="term" value="F:nucleic acid binding"/>
    <property type="evidence" value="ECO:0007669"/>
    <property type="project" value="InterPro"/>
</dbReference>
<feature type="region of interest" description="Disordered" evidence="1">
    <location>
        <begin position="121"/>
        <end position="148"/>
    </location>
</feature>
<accession>A0A843WM72</accession>
<protein>
    <recommendedName>
        <fullName evidence="4">CCHC-type domain-containing protein</fullName>
    </recommendedName>
</protein>
<comment type="caution">
    <text evidence="2">The sequence shown here is derived from an EMBL/GenBank/DDBJ whole genome shotgun (WGS) entry which is preliminary data.</text>
</comment>
<dbReference type="AlphaFoldDB" id="A0A843WM72"/>
<keyword evidence="3" id="KW-1185">Reference proteome</keyword>
<dbReference type="Gene3D" id="4.10.60.10">
    <property type="entry name" value="Zinc finger, CCHC-type"/>
    <property type="match status" value="1"/>
</dbReference>
<name>A0A843WM72_COLES</name>
<evidence type="ECO:0000256" key="1">
    <source>
        <dbReference type="SAM" id="MobiDB-lite"/>
    </source>
</evidence>
<feature type="region of interest" description="Disordered" evidence="1">
    <location>
        <begin position="170"/>
        <end position="203"/>
    </location>
</feature>
<sequence length="203" mass="22111">MVAEFPLSLFASRVVVTTSSRTEFPTVLYSRTIASSRFASALLVDSYYSPSGSLDPWAVTAKIGSSARVGFLGSLQLGSSGGSFRLPQQSSGVSKGKAPLGGASTSGFGKWGNKINKIFRGRGGGKQQGFQQGRGYKPEVEESQQSTARQPVEFRCYNYDQLGHLARNCPYPRREEHHSSSSSSLQLSEVEVRLTREEEDENE</sequence>
<evidence type="ECO:0000313" key="3">
    <source>
        <dbReference type="Proteomes" id="UP000652761"/>
    </source>
</evidence>
<proteinExistence type="predicted"/>
<organism evidence="2 3">
    <name type="scientific">Colocasia esculenta</name>
    <name type="common">Wild taro</name>
    <name type="synonym">Arum esculentum</name>
    <dbReference type="NCBI Taxonomy" id="4460"/>
    <lineage>
        <taxon>Eukaryota</taxon>
        <taxon>Viridiplantae</taxon>
        <taxon>Streptophyta</taxon>
        <taxon>Embryophyta</taxon>
        <taxon>Tracheophyta</taxon>
        <taxon>Spermatophyta</taxon>
        <taxon>Magnoliopsida</taxon>
        <taxon>Liliopsida</taxon>
        <taxon>Araceae</taxon>
        <taxon>Aroideae</taxon>
        <taxon>Colocasieae</taxon>
        <taxon>Colocasia</taxon>
    </lineage>
</organism>
<evidence type="ECO:0000313" key="2">
    <source>
        <dbReference type="EMBL" id="MQM05144.1"/>
    </source>
</evidence>